<sequence>MTSRLNLIQPDDGKDTEVVVAAGIPGVLVAAEKAVAEAGTQPLVVVVVLMAQDMGFHIHCTLCMLFGLFWTMFGFYWNLLLLLELMVWLRRGCSVR</sequence>
<dbReference type="EMBL" id="JAZDWU010000012">
    <property type="protein sequence ID" value="KAK9983830.1"/>
    <property type="molecule type" value="Genomic_DNA"/>
</dbReference>
<keyword evidence="1" id="KW-0812">Transmembrane</keyword>
<dbReference type="AlphaFoldDB" id="A0AAW2BG27"/>
<evidence type="ECO:0000313" key="2">
    <source>
        <dbReference type="EMBL" id="KAK9983830.1"/>
    </source>
</evidence>
<keyword evidence="1" id="KW-0472">Membrane</keyword>
<dbReference type="Proteomes" id="UP001459277">
    <property type="component" value="Unassembled WGS sequence"/>
</dbReference>
<name>A0AAW2BG27_9ROSI</name>
<proteinExistence type="predicted"/>
<gene>
    <name evidence="2" type="ORF">SO802_033355</name>
</gene>
<organism evidence="2 3">
    <name type="scientific">Lithocarpus litseifolius</name>
    <dbReference type="NCBI Taxonomy" id="425828"/>
    <lineage>
        <taxon>Eukaryota</taxon>
        <taxon>Viridiplantae</taxon>
        <taxon>Streptophyta</taxon>
        <taxon>Embryophyta</taxon>
        <taxon>Tracheophyta</taxon>
        <taxon>Spermatophyta</taxon>
        <taxon>Magnoliopsida</taxon>
        <taxon>eudicotyledons</taxon>
        <taxon>Gunneridae</taxon>
        <taxon>Pentapetalae</taxon>
        <taxon>rosids</taxon>
        <taxon>fabids</taxon>
        <taxon>Fagales</taxon>
        <taxon>Fagaceae</taxon>
        <taxon>Lithocarpus</taxon>
    </lineage>
</organism>
<evidence type="ECO:0000256" key="1">
    <source>
        <dbReference type="SAM" id="Phobius"/>
    </source>
</evidence>
<evidence type="ECO:0000313" key="3">
    <source>
        <dbReference type="Proteomes" id="UP001459277"/>
    </source>
</evidence>
<keyword evidence="1" id="KW-1133">Transmembrane helix</keyword>
<feature type="transmembrane region" description="Helical" evidence="1">
    <location>
        <begin position="56"/>
        <end position="89"/>
    </location>
</feature>
<keyword evidence="3" id="KW-1185">Reference proteome</keyword>
<comment type="caution">
    <text evidence="2">The sequence shown here is derived from an EMBL/GenBank/DDBJ whole genome shotgun (WGS) entry which is preliminary data.</text>
</comment>
<protein>
    <submittedName>
        <fullName evidence="2">Uncharacterized protein</fullName>
    </submittedName>
</protein>
<reference evidence="2 3" key="1">
    <citation type="submission" date="2024-01" db="EMBL/GenBank/DDBJ databases">
        <title>A telomere-to-telomere, gap-free genome of sweet tea (Lithocarpus litseifolius).</title>
        <authorList>
            <person name="Zhou J."/>
        </authorList>
    </citation>
    <scope>NUCLEOTIDE SEQUENCE [LARGE SCALE GENOMIC DNA]</scope>
    <source>
        <strain evidence="2">Zhou-2022a</strain>
        <tissue evidence="2">Leaf</tissue>
    </source>
</reference>
<accession>A0AAW2BG27</accession>